<dbReference type="CDD" id="cd16376">
    <property type="entry name" value="Avd_like"/>
    <property type="match status" value="1"/>
</dbReference>
<dbReference type="InterPro" id="IPR055360">
    <property type="entry name" value="bAvd"/>
</dbReference>
<dbReference type="NCBIfam" id="TIGR02436">
    <property type="entry name" value="four helix bundle protein"/>
    <property type="match status" value="1"/>
</dbReference>
<sequence length="115" mass="13310">MSFQSEIPIIQKVYDFYRELYLAVEKMPKKDKYTLGEKTQRATLELIELLMEAGYQEKFKKGVVLGQASVKLDLIKLIVRLGQDIKAIPTNKYLSLEEKLQEIGRMLGGWIKSLK</sequence>
<dbReference type="SUPFAM" id="SSF158446">
    <property type="entry name" value="IVS-encoded protein-like"/>
    <property type="match status" value="1"/>
</dbReference>
<proteinExistence type="predicted"/>
<dbReference type="Pfam" id="PF22296">
    <property type="entry name" value="bAvd"/>
    <property type="match status" value="1"/>
</dbReference>
<organism evidence="2 3">
    <name type="scientific">Candidatus Berkelbacteria bacterium RIFOXYA2_FULL_43_10</name>
    <dbReference type="NCBI Taxonomy" id="1797472"/>
    <lineage>
        <taxon>Bacteria</taxon>
        <taxon>Candidatus Berkelbacteria</taxon>
    </lineage>
</organism>
<dbReference type="InterPro" id="IPR012657">
    <property type="entry name" value="23S_rRNA-intervening_sequence"/>
</dbReference>
<dbReference type="STRING" id="1797472.A2215_02535"/>
<feature type="domain" description="bAvd-like" evidence="1">
    <location>
        <begin position="9"/>
        <end position="113"/>
    </location>
</feature>
<evidence type="ECO:0000313" key="2">
    <source>
        <dbReference type="EMBL" id="OGD65181.1"/>
    </source>
</evidence>
<protein>
    <recommendedName>
        <fullName evidence="1">bAvd-like domain-containing protein</fullName>
    </recommendedName>
</protein>
<dbReference type="AlphaFoldDB" id="A0A1F5ECV7"/>
<comment type="caution">
    <text evidence="2">The sequence shown here is derived from an EMBL/GenBank/DDBJ whole genome shotgun (WGS) entry which is preliminary data.</text>
</comment>
<name>A0A1F5ECV7_9BACT</name>
<dbReference type="Proteomes" id="UP000178583">
    <property type="component" value="Unassembled WGS sequence"/>
</dbReference>
<accession>A0A1F5ECV7</accession>
<dbReference type="EMBL" id="MEZY01000015">
    <property type="protein sequence ID" value="OGD65181.1"/>
    <property type="molecule type" value="Genomic_DNA"/>
</dbReference>
<evidence type="ECO:0000313" key="3">
    <source>
        <dbReference type="Proteomes" id="UP000178583"/>
    </source>
</evidence>
<dbReference type="NCBIfam" id="NF033474">
    <property type="entry name" value="DivGenRetAVD"/>
    <property type="match status" value="1"/>
</dbReference>
<dbReference type="Gene3D" id="1.20.1440.60">
    <property type="entry name" value="23S rRNA-intervening sequence"/>
    <property type="match status" value="1"/>
</dbReference>
<dbReference type="InterPro" id="IPR036583">
    <property type="entry name" value="23S_rRNA_IVS_sf"/>
</dbReference>
<reference evidence="2 3" key="1">
    <citation type="journal article" date="2016" name="Nat. Commun.">
        <title>Thousands of microbial genomes shed light on interconnected biogeochemical processes in an aquifer system.</title>
        <authorList>
            <person name="Anantharaman K."/>
            <person name="Brown C.T."/>
            <person name="Hug L.A."/>
            <person name="Sharon I."/>
            <person name="Castelle C.J."/>
            <person name="Probst A.J."/>
            <person name="Thomas B.C."/>
            <person name="Singh A."/>
            <person name="Wilkins M.J."/>
            <person name="Karaoz U."/>
            <person name="Brodie E.L."/>
            <person name="Williams K.H."/>
            <person name="Hubbard S.S."/>
            <person name="Banfield J.F."/>
        </authorList>
    </citation>
    <scope>NUCLEOTIDE SEQUENCE [LARGE SCALE GENOMIC DNA]</scope>
</reference>
<evidence type="ECO:0000259" key="1">
    <source>
        <dbReference type="Pfam" id="PF22296"/>
    </source>
</evidence>
<gene>
    <name evidence="2" type="ORF">A2215_02535</name>
</gene>